<dbReference type="AlphaFoldDB" id="A0A8C6B5K7"/>
<dbReference type="GO" id="GO:0004017">
    <property type="term" value="F:AMP kinase activity"/>
    <property type="evidence" value="ECO:0007669"/>
    <property type="project" value="UniProtKB-EC"/>
</dbReference>
<dbReference type="GeneTree" id="ENSGT00940000155917"/>
<reference evidence="16" key="2">
    <citation type="submission" date="2025-09" db="UniProtKB">
        <authorList>
            <consortium name="Ensembl"/>
        </authorList>
    </citation>
    <scope>IDENTIFICATION</scope>
</reference>
<keyword evidence="11" id="KW-0418">Kinase</keyword>
<dbReference type="EC" id="2.7.4.3" evidence="6"/>
<protein>
    <recommendedName>
        <fullName evidence="14">Adenylate kinase isoenzyme 5</fullName>
        <ecNumber evidence="6">2.7.4.3</ecNumber>
        <ecNumber evidence="7">2.7.4.6</ecNumber>
    </recommendedName>
    <alternativeName>
        <fullName evidence="15">ATP-AMP transphosphorylase 5</fullName>
    </alternativeName>
</protein>
<dbReference type="PANTHER" id="PTHR23359">
    <property type="entry name" value="NUCLEOTIDE KINASE"/>
    <property type="match status" value="1"/>
</dbReference>
<dbReference type="SUPFAM" id="SSF52540">
    <property type="entry name" value="P-loop containing nucleoside triphosphate hydrolases"/>
    <property type="match status" value="2"/>
</dbReference>
<comment type="similarity">
    <text evidence="5">Belongs to the adenylate kinase family.</text>
</comment>
<dbReference type="HAMAP" id="MF_00235">
    <property type="entry name" value="Adenylate_kinase_Adk"/>
    <property type="match status" value="2"/>
</dbReference>
<evidence type="ECO:0000256" key="14">
    <source>
        <dbReference type="ARBA" id="ARBA00071573"/>
    </source>
</evidence>
<keyword evidence="9" id="KW-0808">Transferase</keyword>
<dbReference type="InterPro" id="IPR027417">
    <property type="entry name" value="P-loop_NTPase"/>
</dbReference>
<evidence type="ECO:0000256" key="13">
    <source>
        <dbReference type="ARBA" id="ARBA00053658"/>
    </source>
</evidence>
<dbReference type="InterPro" id="IPR033690">
    <property type="entry name" value="Adenylat_kinase_CS"/>
</dbReference>
<comment type="catalytic activity">
    <reaction evidence="2">
        <text>AMP + ATP = 2 ADP</text>
        <dbReference type="Rhea" id="RHEA:12973"/>
        <dbReference type="ChEBI" id="CHEBI:30616"/>
        <dbReference type="ChEBI" id="CHEBI:456215"/>
        <dbReference type="ChEBI" id="CHEBI:456216"/>
        <dbReference type="EC" id="2.7.4.3"/>
    </reaction>
</comment>
<evidence type="ECO:0000313" key="17">
    <source>
        <dbReference type="Proteomes" id="UP000694561"/>
    </source>
</evidence>
<proteinExistence type="inferred from homology"/>
<dbReference type="GO" id="GO:0004550">
    <property type="term" value="F:nucleoside diphosphate kinase activity"/>
    <property type="evidence" value="ECO:0007669"/>
    <property type="project" value="UniProtKB-EC"/>
</dbReference>
<name>A0A8C6B5K7_MONMO</name>
<evidence type="ECO:0000256" key="12">
    <source>
        <dbReference type="ARBA" id="ARBA00022840"/>
    </source>
</evidence>
<evidence type="ECO:0000313" key="16">
    <source>
        <dbReference type="Ensembl" id="ENSMMNP00015011418.1"/>
    </source>
</evidence>
<accession>A0A8C6B5K7</accession>
<gene>
    <name evidence="16" type="primary">AK5</name>
</gene>
<comment type="subcellular location">
    <subcellularLocation>
        <location evidence="4">Cytoplasm</location>
    </subcellularLocation>
</comment>
<dbReference type="CDD" id="cd22978">
    <property type="entry name" value="DD_AK5"/>
    <property type="match status" value="1"/>
</dbReference>
<dbReference type="SUPFAM" id="SSF47391">
    <property type="entry name" value="Dimerization-anchoring domain of cAMP-dependent PK regulatory subunit"/>
    <property type="match status" value="1"/>
</dbReference>
<dbReference type="PRINTS" id="PR00094">
    <property type="entry name" value="ADENYLTKNASE"/>
</dbReference>
<dbReference type="Pfam" id="PF00406">
    <property type="entry name" value="ADK"/>
    <property type="match status" value="2"/>
</dbReference>
<comment type="function">
    <text evidence="13">Nucleoside monophosphate (NMP) kinase that catalyzes the reversible transfer of the terminal phosphate group between nucleoside triphosphates and monophosphates. Active on AMP and dAMP with ATP as a donor. When GTP is used as phosphate donor, the enzyme phosphorylates AMP, CMP, and to a small extent dCMP. Also displays broad nucleoside diphosphate kinase activity.</text>
</comment>
<sequence length="789" mass="89774">MNTNEAKEYLARREIPQLFESLLNGLMCSKPEDPVEYLESCLQKVKELGGCDKVKWDSFVSQEKKTLPPLNGGQSRRSFLRNVMPENSNFPYRRYDRLPPIHQFSIESDTDLSETAELIEEYEVFDPTRPRPKIILVIGGPGSGKGTQSLKIAERYGFQYISVGELLRKKIHSASSNRKWSLIAKIITTGELAPQETTITEIKQKLMQMPEELGIVIDGFPRDVAQALSFEDQICTPDLVVFLACTNQRLKERLLKRAEQQGRPDDNLKATQRRLMNFKQNAAPLVKYFQEKGLIMTFDADRDEDEVFYDISMAVDSKLFPNKEAAAGSSDLDPSMLLDTGEITDTGSDYEDQGDDQLNVFEEDTIGGFTEDLRKCKIIFLIGGPGSGKGTQCEKLVEKYGFTHLSTGKLLRNELSSESERSKLIRNIMERGELVPSGIILELLKEAMVANLRNTKGFLIDGYPQEVKQGEEFGRRIGDPRLVICMDCSADTMTNRLLQRSGGSPHADDRTAITKRLETYYRASIPMVAYYETKTQLHKVSHLTAPQNEPATHFLFKKREKNRKFRLRDLGIRTAYSCTIWAKIWVPYSLHFFFFFFFGTRASHCRGLSRCGAQALDAQAQWPWLTGPAAPWHVGSSRTGARTRVLCIGRRTPNHCATREALSSLLYIIIWTMKSWLYNVHRCHYGCWKLVLFPRKRERGKEGGMGGGREGEGRGRGEGGREAWMRHKFCLPDLSCTGGSRRSRLDLKFNNFAFLDFCLVHNWPLAAPVSCNDKCYWEKQHMGPGEQMR</sequence>
<keyword evidence="17" id="KW-1185">Reference proteome</keyword>
<keyword evidence="12" id="KW-0067">ATP-binding</keyword>
<dbReference type="Ensembl" id="ENSMMNT00015012503.1">
    <property type="protein sequence ID" value="ENSMMNP00015011418.1"/>
    <property type="gene ID" value="ENSMMNG00015008449.1"/>
</dbReference>
<comment type="catalytic activity">
    <reaction evidence="3">
        <text>a ribonucleoside 5'-diphosphate + ATP = a ribonucleoside 5'-triphosphate + ADP</text>
        <dbReference type="Rhea" id="RHEA:18113"/>
        <dbReference type="ChEBI" id="CHEBI:30616"/>
        <dbReference type="ChEBI" id="CHEBI:57930"/>
        <dbReference type="ChEBI" id="CHEBI:61557"/>
        <dbReference type="ChEBI" id="CHEBI:456216"/>
        <dbReference type="EC" id="2.7.4.6"/>
    </reaction>
</comment>
<dbReference type="FunFam" id="3.40.50.300:FF:000583">
    <property type="entry name" value="Adenylate kinase isoenzyme 5"/>
    <property type="match status" value="1"/>
</dbReference>
<evidence type="ECO:0000256" key="8">
    <source>
        <dbReference type="ARBA" id="ARBA00022490"/>
    </source>
</evidence>
<evidence type="ECO:0000256" key="11">
    <source>
        <dbReference type="ARBA" id="ARBA00022777"/>
    </source>
</evidence>
<dbReference type="GO" id="GO:0005524">
    <property type="term" value="F:ATP binding"/>
    <property type="evidence" value="ECO:0007669"/>
    <property type="project" value="UniProtKB-KW"/>
</dbReference>
<comment type="catalytic activity">
    <reaction evidence="1">
        <text>a 2'-deoxyribonucleoside 5'-diphosphate + ATP = a 2'-deoxyribonucleoside 5'-triphosphate + ADP</text>
        <dbReference type="Rhea" id="RHEA:44640"/>
        <dbReference type="ChEBI" id="CHEBI:30616"/>
        <dbReference type="ChEBI" id="CHEBI:61560"/>
        <dbReference type="ChEBI" id="CHEBI:73316"/>
        <dbReference type="ChEBI" id="CHEBI:456216"/>
        <dbReference type="EC" id="2.7.4.6"/>
    </reaction>
</comment>
<dbReference type="EC" id="2.7.4.6" evidence="7"/>
<dbReference type="Proteomes" id="UP000694561">
    <property type="component" value="Unplaced"/>
</dbReference>
<keyword evidence="10" id="KW-0547">Nucleotide-binding</keyword>
<keyword evidence="8" id="KW-0963">Cytoplasm</keyword>
<dbReference type="GO" id="GO:0005829">
    <property type="term" value="C:cytosol"/>
    <property type="evidence" value="ECO:0007669"/>
    <property type="project" value="Ensembl"/>
</dbReference>
<evidence type="ECO:0000256" key="10">
    <source>
        <dbReference type="ARBA" id="ARBA00022741"/>
    </source>
</evidence>
<dbReference type="CDD" id="cd01428">
    <property type="entry name" value="ADK"/>
    <property type="match status" value="2"/>
</dbReference>
<evidence type="ECO:0000256" key="5">
    <source>
        <dbReference type="ARBA" id="ARBA00007220"/>
    </source>
</evidence>
<evidence type="ECO:0000256" key="7">
    <source>
        <dbReference type="ARBA" id="ARBA00012966"/>
    </source>
</evidence>
<dbReference type="PROSITE" id="PS00113">
    <property type="entry name" value="ADENYLATE_KINASE"/>
    <property type="match status" value="1"/>
</dbReference>
<dbReference type="InterPro" id="IPR000850">
    <property type="entry name" value="Adenylat/UMP-CMP_kin"/>
</dbReference>
<organism evidence="16 17">
    <name type="scientific">Monodon monoceros</name>
    <name type="common">Narwhal</name>
    <name type="synonym">Ceratodon monodon</name>
    <dbReference type="NCBI Taxonomy" id="40151"/>
    <lineage>
        <taxon>Eukaryota</taxon>
        <taxon>Metazoa</taxon>
        <taxon>Chordata</taxon>
        <taxon>Craniata</taxon>
        <taxon>Vertebrata</taxon>
        <taxon>Euteleostomi</taxon>
        <taxon>Mammalia</taxon>
        <taxon>Eutheria</taxon>
        <taxon>Laurasiatheria</taxon>
        <taxon>Artiodactyla</taxon>
        <taxon>Whippomorpha</taxon>
        <taxon>Cetacea</taxon>
        <taxon>Odontoceti</taxon>
        <taxon>Monodontidae</taxon>
        <taxon>Monodon</taxon>
    </lineage>
</organism>
<evidence type="ECO:0000256" key="2">
    <source>
        <dbReference type="ARBA" id="ARBA00000582"/>
    </source>
</evidence>
<reference evidence="16" key="1">
    <citation type="submission" date="2025-08" db="UniProtKB">
        <authorList>
            <consortium name="Ensembl"/>
        </authorList>
    </citation>
    <scope>IDENTIFICATION</scope>
</reference>
<dbReference type="GO" id="GO:0034451">
    <property type="term" value="C:centriolar satellite"/>
    <property type="evidence" value="ECO:0007669"/>
    <property type="project" value="Ensembl"/>
</dbReference>
<evidence type="ECO:0000256" key="6">
    <source>
        <dbReference type="ARBA" id="ARBA00012955"/>
    </source>
</evidence>
<evidence type="ECO:0000256" key="9">
    <source>
        <dbReference type="ARBA" id="ARBA00022679"/>
    </source>
</evidence>
<evidence type="ECO:0000256" key="4">
    <source>
        <dbReference type="ARBA" id="ARBA00004496"/>
    </source>
</evidence>
<evidence type="ECO:0000256" key="15">
    <source>
        <dbReference type="ARBA" id="ARBA00083254"/>
    </source>
</evidence>
<evidence type="ECO:0000256" key="1">
    <source>
        <dbReference type="ARBA" id="ARBA00000082"/>
    </source>
</evidence>
<evidence type="ECO:0000256" key="3">
    <source>
        <dbReference type="ARBA" id="ARBA00000937"/>
    </source>
</evidence>
<dbReference type="Gene3D" id="3.40.50.300">
    <property type="entry name" value="P-loop containing nucleotide triphosphate hydrolases"/>
    <property type="match status" value="2"/>
</dbReference>